<evidence type="ECO:0000313" key="1">
    <source>
        <dbReference type="EMBL" id="SVD36848.1"/>
    </source>
</evidence>
<organism evidence="1">
    <name type="scientific">marine metagenome</name>
    <dbReference type="NCBI Taxonomy" id="408172"/>
    <lineage>
        <taxon>unclassified sequences</taxon>
        <taxon>metagenomes</taxon>
        <taxon>ecological metagenomes</taxon>
    </lineage>
</organism>
<evidence type="ECO:0008006" key="2">
    <source>
        <dbReference type="Google" id="ProtNLM"/>
    </source>
</evidence>
<reference evidence="1" key="1">
    <citation type="submission" date="2018-05" db="EMBL/GenBank/DDBJ databases">
        <authorList>
            <person name="Lanie J.A."/>
            <person name="Ng W.-L."/>
            <person name="Kazmierczak K.M."/>
            <person name="Andrzejewski T.M."/>
            <person name="Davidsen T.M."/>
            <person name="Wayne K.J."/>
            <person name="Tettelin H."/>
            <person name="Glass J.I."/>
            <person name="Rusch D."/>
            <person name="Podicherti R."/>
            <person name="Tsui H.-C.T."/>
            <person name="Winkler M.E."/>
        </authorList>
    </citation>
    <scope>NUCLEOTIDE SEQUENCE</scope>
</reference>
<proteinExistence type="predicted"/>
<name>A0A382UT23_9ZZZZ</name>
<protein>
    <recommendedName>
        <fullName evidence="2">DUF4390 domain-containing protein</fullName>
    </recommendedName>
</protein>
<dbReference type="EMBL" id="UINC01146237">
    <property type="protein sequence ID" value="SVD36848.1"/>
    <property type="molecule type" value="Genomic_DNA"/>
</dbReference>
<accession>A0A382UT23</accession>
<dbReference type="InterPro" id="IPR025500">
    <property type="entry name" value="DUF4390"/>
</dbReference>
<gene>
    <name evidence="1" type="ORF">METZ01_LOCUS389702</name>
</gene>
<sequence>MKNKLQKLERFLGPTLLLLLFTVTSLFAQPATLVKGESFLLNGVYYSNIEIEFLFNNDYLEALNSGLVFDIDLDFLVVNVRNRRLNREIGKLSQKYILKYNAFTQRYSILNVNTGREISHSNISSALKYLGSIRNLPTIDDSLINIDQNYQVFLRVSTRARGVPSWIKALTFWRDNLDYVTEWIQWPLYD</sequence>
<dbReference type="AlphaFoldDB" id="A0A382UT23"/>
<dbReference type="Pfam" id="PF14334">
    <property type="entry name" value="DUF4390"/>
    <property type="match status" value="1"/>
</dbReference>